<dbReference type="Pfam" id="PF05958">
    <property type="entry name" value="tRNA_U5-meth_tr"/>
    <property type="match status" value="1"/>
</dbReference>
<protein>
    <submittedName>
        <fullName evidence="7">23S rRNA (Uracil(1939)-C(5))-methyltransferase RlmD</fullName>
        <ecNumber evidence="7">2.1.1.190</ecNumber>
    </submittedName>
</protein>
<feature type="binding site" evidence="4">
    <location>
        <position position="371"/>
    </location>
    <ligand>
        <name>S-adenosyl-L-methionine</name>
        <dbReference type="ChEBI" id="CHEBI:59789"/>
    </ligand>
</feature>
<evidence type="ECO:0000256" key="3">
    <source>
        <dbReference type="ARBA" id="ARBA00022691"/>
    </source>
</evidence>
<dbReference type="GO" id="GO:0070475">
    <property type="term" value="P:rRNA base methylation"/>
    <property type="evidence" value="ECO:0007669"/>
    <property type="project" value="TreeGrafter"/>
</dbReference>
<evidence type="ECO:0000256" key="2">
    <source>
        <dbReference type="ARBA" id="ARBA00022679"/>
    </source>
</evidence>
<comment type="similarity">
    <text evidence="4">Belongs to the class I-like SAM-binding methyltransferase superfamily. RNA M5U methyltransferase family.</text>
</comment>
<dbReference type="FunFam" id="2.40.50.1070:FF:000003">
    <property type="entry name" value="23S rRNA (Uracil-5-)-methyltransferase RumA"/>
    <property type="match status" value="1"/>
</dbReference>
<evidence type="ECO:0000256" key="5">
    <source>
        <dbReference type="PROSITE-ProRule" id="PRU10015"/>
    </source>
</evidence>
<evidence type="ECO:0000256" key="4">
    <source>
        <dbReference type="PROSITE-ProRule" id="PRU01024"/>
    </source>
</evidence>
<dbReference type="InterPro" id="IPR030390">
    <property type="entry name" value="MeTrfase_TrmA_AS"/>
</dbReference>
<evidence type="ECO:0000313" key="7">
    <source>
        <dbReference type="EMBL" id="MBB2183321.1"/>
    </source>
</evidence>
<dbReference type="AlphaFoldDB" id="A0A839K3R6"/>
<dbReference type="PROSITE" id="PS01230">
    <property type="entry name" value="TRMA_1"/>
    <property type="match status" value="1"/>
</dbReference>
<feature type="binding site" evidence="4">
    <location>
        <position position="321"/>
    </location>
    <ligand>
        <name>S-adenosyl-L-methionine</name>
        <dbReference type="ChEBI" id="CHEBI:59789"/>
    </ligand>
</feature>
<dbReference type="PROSITE" id="PS51687">
    <property type="entry name" value="SAM_MT_RNA_M5U"/>
    <property type="match status" value="1"/>
</dbReference>
<dbReference type="InterPro" id="IPR010280">
    <property type="entry name" value="U5_MeTrfase_fam"/>
</dbReference>
<feature type="binding site" evidence="4">
    <location>
        <position position="419"/>
    </location>
    <ligand>
        <name>S-adenosyl-L-methionine</name>
        <dbReference type="ChEBI" id="CHEBI:59789"/>
    </ligand>
</feature>
<dbReference type="EC" id="2.1.1.190" evidence="7"/>
<gene>
    <name evidence="7" type="primary">rlmD</name>
    <name evidence="7" type="ORF">H0486_10575</name>
</gene>
<dbReference type="FunFam" id="3.40.50.150:FF:000009">
    <property type="entry name" value="23S rRNA (Uracil(1939)-C(5))-methyltransferase RlmD"/>
    <property type="match status" value="1"/>
</dbReference>
<keyword evidence="8" id="KW-1185">Reference proteome</keyword>
<dbReference type="GO" id="GO:0070041">
    <property type="term" value="F:rRNA (uridine-C5-)-methyltransferase activity"/>
    <property type="evidence" value="ECO:0007669"/>
    <property type="project" value="TreeGrafter"/>
</dbReference>
<keyword evidence="3 4" id="KW-0949">S-adenosyl-L-methionine</keyword>
<name>A0A839K3R6_9FIRM</name>
<evidence type="ECO:0000313" key="8">
    <source>
        <dbReference type="Proteomes" id="UP000574276"/>
    </source>
</evidence>
<organism evidence="7 8">
    <name type="scientific">Variimorphobacter saccharofermentans</name>
    <dbReference type="NCBI Taxonomy" id="2755051"/>
    <lineage>
        <taxon>Bacteria</taxon>
        <taxon>Bacillati</taxon>
        <taxon>Bacillota</taxon>
        <taxon>Clostridia</taxon>
        <taxon>Lachnospirales</taxon>
        <taxon>Lachnospiraceae</taxon>
        <taxon>Variimorphobacter</taxon>
    </lineage>
</organism>
<feature type="region of interest" description="Disordered" evidence="6">
    <location>
        <begin position="1"/>
        <end position="104"/>
    </location>
</feature>
<dbReference type="NCBIfam" id="TIGR00479">
    <property type="entry name" value="rumA"/>
    <property type="match status" value="1"/>
</dbReference>
<feature type="compositionally biased region" description="Low complexity" evidence="6">
    <location>
        <begin position="50"/>
        <end position="104"/>
    </location>
</feature>
<dbReference type="PANTHER" id="PTHR11061">
    <property type="entry name" value="RNA M5U METHYLTRANSFERASE"/>
    <property type="match status" value="1"/>
</dbReference>
<dbReference type="RefSeq" id="WP_228352983.1">
    <property type="nucleotide sequence ID" value="NZ_JACEGA010000001.1"/>
</dbReference>
<dbReference type="PANTHER" id="PTHR11061:SF30">
    <property type="entry name" value="TRNA (URACIL(54)-C(5))-METHYLTRANSFERASE"/>
    <property type="match status" value="1"/>
</dbReference>
<sequence>MSESNKGDKKRSNKHNSTSRNGSKDINTRKYNSRNNKASSDNTSSNMTGSNIIISSKTSSNRASNNSTSINSTSINKASSNNTSSNKTFSKNIGSKKNNGNIGRININDNKSVCPYLRECGGCNILQQSYDIHLQEKQKTVEKLIAKYCKVEPIIGMEEPQYYRNKVHVVFDHDKKGNPISGVYEEGTHRVIPIERCLIHNKKADEIINTIRGMLKSFKIRTYDEDTGFGLLRHVLIRTGFRSGEIMVVLVLSSPILPSKNNFVKALRKEHPEITTIVINVNDKKTSMVLGEKEHVIFGKGYIEDSLCEKVFRISPKSFYQINPLQTEVLYKKAIELAGLTGKETVIDAYCGIGTIGLIASDHASKVIGVELNKDAVRDAKINAKRNETHNIEFYNNDASAFMTQMAGLNATADVVFMDPPRSGSTEQFMDALAMLKPTKVVYISCNPVTLERDMQYLAKKGYKANKAIPVDMFPWTEHIECVTLMCASSKAGKC</sequence>
<dbReference type="SUPFAM" id="SSF53335">
    <property type="entry name" value="S-adenosyl-L-methionine-dependent methyltransferases"/>
    <property type="match status" value="1"/>
</dbReference>
<comment type="caution">
    <text evidence="7">The sequence shown here is derived from an EMBL/GenBank/DDBJ whole genome shotgun (WGS) entry which is preliminary data.</text>
</comment>
<feature type="active site" evidence="5">
    <location>
        <position position="446"/>
    </location>
</feature>
<dbReference type="EMBL" id="JACEGA010000001">
    <property type="protein sequence ID" value="MBB2183321.1"/>
    <property type="molecule type" value="Genomic_DNA"/>
</dbReference>
<dbReference type="CDD" id="cd02440">
    <property type="entry name" value="AdoMet_MTases"/>
    <property type="match status" value="1"/>
</dbReference>
<dbReference type="InterPro" id="IPR029063">
    <property type="entry name" value="SAM-dependent_MTases_sf"/>
</dbReference>
<accession>A0A839K3R6</accession>
<dbReference type="Gene3D" id="2.40.50.1070">
    <property type="match status" value="1"/>
</dbReference>
<keyword evidence="2 4" id="KW-0808">Transferase</keyword>
<proteinExistence type="inferred from homology"/>
<evidence type="ECO:0000256" key="1">
    <source>
        <dbReference type="ARBA" id="ARBA00022603"/>
    </source>
</evidence>
<reference evidence="7 8" key="1">
    <citation type="submission" date="2020-07" db="EMBL/GenBank/DDBJ databases">
        <title>Characterization and genome sequencing of isolate MD1, a novel member within the family Lachnospiraceae.</title>
        <authorList>
            <person name="Rettenmaier R."/>
            <person name="Di Bello L."/>
            <person name="Zinser C."/>
            <person name="Scheitz K."/>
            <person name="Liebl W."/>
            <person name="Zverlov V."/>
        </authorList>
    </citation>
    <scope>NUCLEOTIDE SEQUENCE [LARGE SCALE GENOMIC DNA]</scope>
    <source>
        <strain evidence="7 8">MD1</strain>
    </source>
</reference>
<dbReference type="Proteomes" id="UP000574276">
    <property type="component" value="Unassembled WGS sequence"/>
</dbReference>
<keyword evidence="1 4" id="KW-0489">Methyltransferase</keyword>
<feature type="compositionally biased region" description="Polar residues" evidence="6">
    <location>
        <begin position="29"/>
        <end position="49"/>
    </location>
</feature>
<dbReference type="Gene3D" id="3.40.50.150">
    <property type="entry name" value="Vaccinia Virus protein VP39"/>
    <property type="match status" value="1"/>
</dbReference>
<dbReference type="InterPro" id="IPR030391">
    <property type="entry name" value="MeTrfase_TrmA_CS"/>
</dbReference>
<feature type="binding site" evidence="4">
    <location>
        <position position="350"/>
    </location>
    <ligand>
        <name>S-adenosyl-L-methionine</name>
        <dbReference type="ChEBI" id="CHEBI:59789"/>
    </ligand>
</feature>
<evidence type="ECO:0000256" key="6">
    <source>
        <dbReference type="SAM" id="MobiDB-lite"/>
    </source>
</evidence>
<feature type="active site" description="Nucleophile" evidence="4">
    <location>
        <position position="446"/>
    </location>
</feature>
<dbReference type="PROSITE" id="PS01231">
    <property type="entry name" value="TRMA_2"/>
    <property type="match status" value="1"/>
</dbReference>